<dbReference type="PANTHER" id="PTHR48019">
    <property type="entry name" value="SERUM RESPONSE FACTOR HOMOLOG"/>
    <property type="match status" value="1"/>
</dbReference>
<keyword evidence="5" id="KW-0539">Nucleus</keyword>
<dbReference type="GO" id="GO:0005634">
    <property type="term" value="C:nucleus"/>
    <property type="evidence" value="ECO:0007669"/>
    <property type="project" value="UniProtKB-SubCell"/>
</dbReference>
<dbReference type="GO" id="GO:0046983">
    <property type="term" value="F:protein dimerization activity"/>
    <property type="evidence" value="ECO:0007669"/>
    <property type="project" value="InterPro"/>
</dbReference>
<dbReference type="PRINTS" id="PR00404">
    <property type="entry name" value="MADSDOMAIN"/>
</dbReference>
<dbReference type="GO" id="GO:0003700">
    <property type="term" value="F:DNA-binding transcription factor activity"/>
    <property type="evidence" value="ECO:0007669"/>
    <property type="project" value="InterPro"/>
</dbReference>
<keyword evidence="9" id="KW-1185">Reference proteome</keyword>
<evidence type="ECO:0000259" key="7">
    <source>
        <dbReference type="PROSITE" id="PS50066"/>
    </source>
</evidence>
<evidence type="ECO:0000256" key="4">
    <source>
        <dbReference type="ARBA" id="ARBA00023163"/>
    </source>
</evidence>
<accession>A0A6P5RXC0</accession>
<evidence type="ECO:0000313" key="9">
    <source>
        <dbReference type="Proteomes" id="UP000515124"/>
    </source>
</evidence>
<dbReference type="InterPro" id="IPR002487">
    <property type="entry name" value="TF_Kbox"/>
</dbReference>
<dbReference type="Pfam" id="PF01486">
    <property type="entry name" value="K-box"/>
    <property type="match status" value="1"/>
</dbReference>
<evidence type="ECO:0000256" key="2">
    <source>
        <dbReference type="ARBA" id="ARBA00023015"/>
    </source>
</evidence>
<dbReference type="SMART" id="SM00432">
    <property type="entry name" value="MADS"/>
    <property type="match status" value="1"/>
</dbReference>
<dbReference type="GO" id="GO:0045944">
    <property type="term" value="P:positive regulation of transcription by RNA polymerase II"/>
    <property type="evidence" value="ECO:0007669"/>
    <property type="project" value="InterPro"/>
</dbReference>
<dbReference type="RefSeq" id="XP_021806373.1">
    <property type="nucleotide sequence ID" value="XM_021950681.1"/>
</dbReference>
<feature type="domain" description="K-box" evidence="8">
    <location>
        <begin position="109"/>
        <end position="199"/>
    </location>
</feature>
<keyword evidence="2" id="KW-0805">Transcription regulation</keyword>
<dbReference type="Proteomes" id="UP000515124">
    <property type="component" value="Unplaced"/>
</dbReference>
<dbReference type="GO" id="GO:0000977">
    <property type="term" value="F:RNA polymerase II transcription regulatory region sequence-specific DNA binding"/>
    <property type="evidence" value="ECO:0007669"/>
    <property type="project" value="InterPro"/>
</dbReference>
<evidence type="ECO:0000259" key="8">
    <source>
        <dbReference type="PROSITE" id="PS51297"/>
    </source>
</evidence>
<dbReference type="KEGG" id="pavi:110750365"/>
<dbReference type="PROSITE" id="PS51297">
    <property type="entry name" value="K_BOX"/>
    <property type="match status" value="1"/>
</dbReference>
<dbReference type="PROSITE" id="PS00350">
    <property type="entry name" value="MADS_BOX_1"/>
    <property type="match status" value="1"/>
</dbReference>
<evidence type="ECO:0000256" key="6">
    <source>
        <dbReference type="SAM" id="Coils"/>
    </source>
</evidence>
<name>A0A6P5RXC0_PRUAV</name>
<organism evidence="9 10">
    <name type="scientific">Prunus avium</name>
    <name type="common">Cherry</name>
    <name type="synonym">Cerasus avium</name>
    <dbReference type="NCBI Taxonomy" id="42229"/>
    <lineage>
        <taxon>Eukaryota</taxon>
        <taxon>Viridiplantae</taxon>
        <taxon>Streptophyta</taxon>
        <taxon>Embryophyta</taxon>
        <taxon>Tracheophyta</taxon>
        <taxon>Spermatophyta</taxon>
        <taxon>Magnoliopsida</taxon>
        <taxon>eudicotyledons</taxon>
        <taxon>Gunneridae</taxon>
        <taxon>Pentapetalae</taxon>
        <taxon>rosids</taxon>
        <taxon>fabids</taxon>
        <taxon>Rosales</taxon>
        <taxon>Rosaceae</taxon>
        <taxon>Amygdaloideae</taxon>
        <taxon>Amygdaleae</taxon>
        <taxon>Prunus</taxon>
    </lineage>
</organism>
<dbReference type="Gene3D" id="3.40.1810.10">
    <property type="entry name" value="Transcription factor, MADS-box"/>
    <property type="match status" value="1"/>
</dbReference>
<dbReference type="PROSITE" id="PS50066">
    <property type="entry name" value="MADS_BOX_2"/>
    <property type="match status" value="1"/>
</dbReference>
<gene>
    <name evidence="10" type="primary">LOC110750365</name>
</gene>
<evidence type="ECO:0000256" key="3">
    <source>
        <dbReference type="ARBA" id="ARBA00023125"/>
    </source>
</evidence>
<evidence type="ECO:0000256" key="5">
    <source>
        <dbReference type="ARBA" id="ARBA00023242"/>
    </source>
</evidence>
<dbReference type="AlphaFoldDB" id="A0A6P5RXC0"/>
<proteinExistence type="predicted"/>
<keyword evidence="6" id="KW-0175">Coiled coil</keyword>
<reference evidence="10" key="1">
    <citation type="submission" date="2025-08" db="UniProtKB">
        <authorList>
            <consortium name="RefSeq"/>
        </authorList>
    </citation>
    <scope>IDENTIFICATION</scope>
</reference>
<dbReference type="GeneID" id="110750365"/>
<dbReference type="InterPro" id="IPR036879">
    <property type="entry name" value="TF_MADSbox_sf"/>
</dbReference>
<feature type="domain" description="MADS-box" evidence="7">
    <location>
        <begin position="23"/>
        <end position="83"/>
    </location>
</feature>
<keyword evidence="4" id="KW-0804">Transcription</keyword>
<evidence type="ECO:0000256" key="1">
    <source>
        <dbReference type="ARBA" id="ARBA00004123"/>
    </source>
</evidence>
<dbReference type="InterPro" id="IPR033896">
    <property type="entry name" value="MEF2-like_N"/>
</dbReference>
<evidence type="ECO:0000313" key="10">
    <source>
        <dbReference type="RefSeq" id="XP_021806373.1"/>
    </source>
</evidence>
<sequence length="262" mass="30211">MIPFLCSLKPKLRNTQPTEKLIMGRGKVELKRIENNINRQVTFTKRRNGLLKKAYELSVLCDAEVALVVFSTRGKLYEFCSGSSMEKTLERYQRCSYSALEASQPAQDSQSRYQDYVNLKAKVEVLQRTQRNFLGEDLGHLGTKELQQLENQLDMSLRQIRSTKTQVMQGQISDLLRKEQMLLEANNELRRKLEECNAAIERYSWTTKEQNQNAQFEGFLDHSQCNNTLQIGYNPPAVTDHHELQSSTQSHSGLFVPGTWML</sequence>
<comment type="subcellular location">
    <subcellularLocation>
        <location evidence="1">Nucleus</location>
    </subcellularLocation>
</comment>
<dbReference type="InterPro" id="IPR002100">
    <property type="entry name" value="TF_MADSbox"/>
</dbReference>
<dbReference type="FunFam" id="3.40.1810.10:FF:000004">
    <property type="entry name" value="MADS-box transcription factor 1"/>
    <property type="match status" value="1"/>
</dbReference>
<feature type="coiled-coil region" evidence="6">
    <location>
        <begin position="146"/>
        <end position="206"/>
    </location>
</feature>
<dbReference type="Pfam" id="PF00319">
    <property type="entry name" value="SRF-TF"/>
    <property type="match status" value="1"/>
</dbReference>
<keyword evidence="3" id="KW-0238">DNA-binding</keyword>
<dbReference type="SUPFAM" id="SSF55455">
    <property type="entry name" value="SRF-like"/>
    <property type="match status" value="1"/>
</dbReference>
<dbReference type="GO" id="GO:0048440">
    <property type="term" value="P:carpel development"/>
    <property type="evidence" value="ECO:0007669"/>
    <property type="project" value="UniProtKB-ARBA"/>
</dbReference>
<dbReference type="CDD" id="cd00265">
    <property type="entry name" value="MADS_MEF2_like"/>
    <property type="match status" value="1"/>
</dbReference>
<dbReference type="InterPro" id="IPR050142">
    <property type="entry name" value="MADS-box/MEF2_TF"/>
</dbReference>
<protein>
    <submittedName>
        <fullName evidence="10">MADS-box protein CMB1-like</fullName>
    </submittedName>
</protein>